<name>A0A1M3T8Y7_ASPLC</name>
<gene>
    <name evidence="5" type="ORF">ASPFODRAFT_63409</name>
</gene>
<dbReference type="InterPro" id="IPR049449">
    <property type="entry name" value="TesB_ACOT8-like_N"/>
</dbReference>
<dbReference type="AlphaFoldDB" id="A0A1M3T8Y7"/>
<dbReference type="Pfam" id="PF20789">
    <property type="entry name" value="4HBT_3C"/>
    <property type="match status" value="1"/>
</dbReference>
<dbReference type="SUPFAM" id="SSF54637">
    <property type="entry name" value="Thioesterase/thiol ester dehydrase-isomerase"/>
    <property type="match status" value="2"/>
</dbReference>
<dbReference type="GO" id="GO:0009062">
    <property type="term" value="P:fatty acid catabolic process"/>
    <property type="evidence" value="ECO:0007669"/>
    <property type="project" value="TreeGrafter"/>
</dbReference>
<evidence type="ECO:0000313" key="6">
    <source>
        <dbReference type="Proteomes" id="UP000184063"/>
    </source>
</evidence>
<dbReference type="CDD" id="cd03444">
    <property type="entry name" value="Thioesterase_II_repeat1"/>
    <property type="match status" value="1"/>
</dbReference>
<dbReference type="PANTHER" id="PTHR11066">
    <property type="entry name" value="ACYL-COA THIOESTERASE"/>
    <property type="match status" value="1"/>
</dbReference>
<organism evidence="5 6">
    <name type="scientific">Aspergillus luchuensis (strain CBS 106.47)</name>
    <dbReference type="NCBI Taxonomy" id="1137211"/>
    <lineage>
        <taxon>Eukaryota</taxon>
        <taxon>Fungi</taxon>
        <taxon>Dikarya</taxon>
        <taxon>Ascomycota</taxon>
        <taxon>Pezizomycotina</taxon>
        <taxon>Eurotiomycetes</taxon>
        <taxon>Eurotiomycetidae</taxon>
        <taxon>Eurotiales</taxon>
        <taxon>Aspergillaceae</taxon>
        <taxon>Aspergillus</taxon>
        <taxon>Aspergillus subgen. Circumdati</taxon>
    </lineage>
</organism>
<evidence type="ECO:0008006" key="7">
    <source>
        <dbReference type="Google" id="ProtNLM"/>
    </source>
</evidence>
<dbReference type="GO" id="GO:0047617">
    <property type="term" value="F:fatty acyl-CoA hydrolase activity"/>
    <property type="evidence" value="ECO:0007669"/>
    <property type="project" value="InterPro"/>
</dbReference>
<dbReference type="Gene3D" id="2.40.160.210">
    <property type="entry name" value="Acyl-CoA thioesterase, double hotdog domain"/>
    <property type="match status" value="1"/>
</dbReference>
<evidence type="ECO:0000313" key="5">
    <source>
        <dbReference type="EMBL" id="OJZ83227.1"/>
    </source>
</evidence>
<dbReference type="Proteomes" id="UP000184063">
    <property type="component" value="Unassembled WGS sequence"/>
</dbReference>
<dbReference type="InterPro" id="IPR049450">
    <property type="entry name" value="ACOT8-like_C"/>
</dbReference>
<dbReference type="Pfam" id="PF13622">
    <property type="entry name" value="4HBT_3"/>
    <property type="match status" value="1"/>
</dbReference>
<evidence type="ECO:0000256" key="1">
    <source>
        <dbReference type="ARBA" id="ARBA00006538"/>
    </source>
</evidence>
<reference evidence="6" key="1">
    <citation type="journal article" date="2017" name="Genome Biol.">
        <title>Comparative genomics reveals high biological diversity and specific adaptations in the industrially and medically important fungal genus Aspergillus.</title>
        <authorList>
            <person name="de Vries R.P."/>
            <person name="Riley R."/>
            <person name="Wiebenga A."/>
            <person name="Aguilar-Osorio G."/>
            <person name="Amillis S."/>
            <person name="Uchima C.A."/>
            <person name="Anderluh G."/>
            <person name="Asadollahi M."/>
            <person name="Askin M."/>
            <person name="Barry K."/>
            <person name="Battaglia E."/>
            <person name="Bayram O."/>
            <person name="Benocci T."/>
            <person name="Braus-Stromeyer S.A."/>
            <person name="Caldana C."/>
            <person name="Canovas D."/>
            <person name="Cerqueira G.C."/>
            <person name="Chen F."/>
            <person name="Chen W."/>
            <person name="Choi C."/>
            <person name="Clum A."/>
            <person name="Dos Santos R.A."/>
            <person name="Damasio A.R."/>
            <person name="Diallinas G."/>
            <person name="Emri T."/>
            <person name="Fekete E."/>
            <person name="Flipphi M."/>
            <person name="Freyberg S."/>
            <person name="Gallo A."/>
            <person name="Gournas C."/>
            <person name="Habgood R."/>
            <person name="Hainaut M."/>
            <person name="Harispe M.L."/>
            <person name="Henrissat B."/>
            <person name="Hilden K.S."/>
            <person name="Hope R."/>
            <person name="Hossain A."/>
            <person name="Karabika E."/>
            <person name="Karaffa L."/>
            <person name="Karanyi Z."/>
            <person name="Krasevec N."/>
            <person name="Kuo A."/>
            <person name="Kusch H."/>
            <person name="LaButti K."/>
            <person name="Lagendijk E.L."/>
            <person name="Lapidus A."/>
            <person name="Levasseur A."/>
            <person name="Lindquist E."/>
            <person name="Lipzen A."/>
            <person name="Logrieco A.F."/>
            <person name="MacCabe A."/>
            <person name="Maekelae M.R."/>
            <person name="Malavazi I."/>
            <person name="Melin P."/>
            <person name="Meyer V."/>
            <person name="Mielnichuk N."/>
            <person name="Miskei M."/>
            <person name="Molnar A.P."/>
            <person name="Mule G."/>
            <person name="Ngan C.Y."/>
            <person name="Orejas M."/>
            <person name="Orosz E."/>
            <person name="Ouedraogo J.P."/>
            <person name="Overkamp K.M."/>
            <person name="Park H.-S."/>
            <person name="Perrone G."/>
            <person name="Piumi F."/>
            <person name="Punt P.J."/>
            <person name="Ram A.F."/>
            <person name="Ramon A."/>
            <person name="Rauscher S."/>
            <person name="Record E."/>
            <person name="Riano-Pachon D.M."/>
            <person name="Robert V."/>
            <person name="Roehrig J."/>
            <person name="Ruller R."/>
            <person name="Salamov A."/>
            <person name="Salih N.S."/>
            <person name="Samson R.A."/>
            <person name="Sandor E."/>
            <person name="Sanguinetti M."/>
            <person name="Schuetze T."/>
            <person name="Sepcic K."/>
            <person name="Shelest E."/>
            <person name="Sherlock G."/>
            <person name="Sophianopoulou V."/>
            <person name="Squina F.M."/>
            <person name="Sun H."/>
            <person name="Susca A."/>
            <person name="Todd R.B."/>
            <person name="Tsang A."/>
            <person name="Unkles S.E."/>
            <person name="van de Wiele N."/>
            <person name="van Rossen-Uffink D."/>
            <person name="Oliveira J.V."/>
            <person name="Vesth T.C."/>
            <person name="Visser J."/>
            <person name="Yu J.-H."/>
            <person name="Zhou M."/>
            <person name="Andersen M.R."/>
            <person name="Archer D.B."/>
            <person name="Baker S.E."/>
            <person name="Benoit I."/>
            <person name="Brakhage A.A."/>
            <person name="Braus G.H."/>
            <person name="Fischer R."/>
            <person name="Frisvad J.C."/>
            <person name="Goldman G.H."/>
            <person name="Houbraken J."/>
            <person name="Oakley B."/>
            <person name="Pocsi I."/>
            <person name="Scazzocchio C."/>
            <person name="Seiboth B."/>
            <person name="vanKuyk P.A."/>
            <person name="Wortman J."/>
            <person name="Dyer P.S."/>
            <person name="Grigoriev I.V."/>
        </authorList>
    </citation>
    <scope>NUCLEOTIDE SEQUENCE [LARGE SCALE GENOMIC DNA]</scope>
    <source>
        <strain evidence="6">CBS 106.47</strain>
    </source>
</reference>
<dbReference type="CDD" id="cd03445">
    <property type="entry name" value="Thioesterase_II_repeat2"/>
    <property type="match status" value="1"/>
</dbReference>
<keyword evidence="2" id="KW-0378">Hydrolase</keyword>
<dbReference type="InterPro" id="IPR029069">
    <property type="entry name" value="HotDog_dom_sf"/>
</dbReference>
<protein>
    <recommendedName>
        <fullName evidence="7">Acyl-CoA thioesterase II</fullName>
    </recommendedName>
</protein>
<dbReference type="EMBL" id="KV878246">
    <property type="protein sequence ID" value="OJZ83227.1"/>
    <property type="molecule type" value="Genomic_DNA"/>
</dbReference>
<accession>A0A1M3T8Y7</accession>
<dbReference type="InterPro" id="IPR042171">
    <property type="entry name" value="Acyl-CoA_hotdog"/>
</dbReference>
<evidence type="ECO:0000256" key="2">
    <source>
        <dbReference type="ARBA" id="ARBA00022801"/>
    </source>
</evidence>
<proteinExistence type="inferred from homology"/>
<evidence type="ECO:0000259" key="3">
    <source>
        <dbReference type="Pfam" id="PF13622"/>
    </source>
</evidence>
<dbReference type="VEuPathDB" id="FungiDB:ASPFODRAFT_63409"/>
<dbReference type="GO" id="GO:0006637">
    <property type="term" value="P:acyl-CoA metabolic process"/>
    <property type="evidence" value="ECO:0007669"/>
    <property type="project" value="InterPro"/>
</dbReference>
<dbReference type="InterPro" id="IPR003703">
    <property type="entry name" value="Acyl_CoA_thio"/>
</dbReference>
<dbReference type="PANTHER" id="PTHR11066:SF34">
    <property type="entry name" value="ACYL-COENZYME A THIOESTERASE 8"/>
    <property type="match status" value="1"/>
</dbReference>
<dbReference type="OrthoDB" id="68328at2759"/>
<comment type="similarity">
    <text evidence="1">Belongs to the C/M/P thioester hydrolase family.</text>
</comment>
<dbReference type="GO" id="GO:0005782">
    <property type="term" value="C:peroxisomal matrix"/>
    <property type="evidence" value="ECO:0007669"/>
    <property type="project" value="UniProtKB-SubCell"/>
</dbReference>
<evidence type="ECO:0000259" key="4">
    <source>
        <dbReference type="Pfam" id="PF20789"/>
    </source>
</evidence>
<feature type="domain" description="Acyl-CoA thioesterase-like N-terminal HotDog" evidence="3">
    <location>
        <begin position="69"/>
        <end position="151"/>
    </location>
</feature>
<sequence>MASSAYMLDLCKDWWILHRKKGSATIATLPSFKHQFVDLTKAISGKARVMSLEAYPHLIYIFTNVNPLWCPLGLNAVFGGVLMSQALNAVMQRASPSFVVHSMHCHFIKATRVGTPVFYHVSRVSQGKASSVYTITARQNDHDVFIATVSFRGASAPVGNVLKHAVPKPELVFDDETQPHRYGEGTARSLFEFKMATATIEKGDFNPETKYFRRIVRAQSSLAKPSGSNEHLLALVCMTDTYTAGTVGRAHGIPVYSRFNAGLKDGNPRAQVAFKALSTVAHTLHFHNVDHICVNHWMTEELHCPWAGHERGLVISRVWSSDGVLLATCSQEVLVRLPQDNIPARL</sequence>
<feature type="domain" description="Acyl-CoA thioesterase-like C-terminal" evidence="4">
    <location>
        <begin position="198"/>
        <end position="335"/>
    </location>
</feature>